<protein>
    <recommendedName>
        <fullName evidence="2">DUF5681 domain-containing protein</fullName>
    </recommendedName>
</protein>
<dbReference type="RefSeq" id="WP_006751414.1">
    <property type="nucleotide sequence ID" value="NZ_ABLC01000042.1"/>
</dbReference>
<dbReference type="InterPro" id="IPR043736">
    <property type="entry name" value="DUF5681"/>
</dbReference>
<name>B1FDW1_9BURK</name>
<reference evidence="3 4" key="1">
    <citation type="submission" date="2008-03" db="EMBL/GenBank/DDBJ databases">
        <title>Sequencing of the draft genome and assembly of Burkholderia ambifaria IOP40-10.</title>
        <authorList>
            <consortium name="US DOE Joint Genome Institute (JGI-PGF)"/>
            <person name="Copeland A."/>
            <person name="Lucas S."/>
            <person name="Lapidus A."/>
            <person name="Glavina del Rio T."/>
            <person name="Dalin E."/>
            <person name="Tice H."/>
            <person name="Bruce D."/>
            <person name="Goodwin L."/>
            <person name="Pitluck S."/>
            <person name="Larimer F."/>
            <person name="Land M.L."/>
            <person name="Hauser L."/>
            <person name="Tiedje J."/>
            <person name="Richardson P."/>
        </authorList>
    </citation>
    <scope>NUCLEOTIDE SEQUENCE [LARGE SCALE GENOMIC DNA]</scope>
    <source>
        <strain evidence="3 4">IOP40-10</strain>
    </source>
</reference>
<dbReference type="Pfam" id="PF18932">
    <property type="entry name" value="DUF5681"/>
    <property type="match status" value="1"/>
</dbReference>
<evidence type="ECO:0000256" key="1">
    <source>
        <dbReference type="SAM" id="MobiDB-lite"/>
    </source>
</evidence>
<evidence type="ECO:0000313" key="4">
    <source>
        <dbReference type="Proteomes" id="UP000005463"/>
    </source>
</evidence>
<proteinExistence type="predicted"/>
<dbReference type="Proteomes" id="UP000005463">
    <property type="component" value="Unassembled WGS sequence"/>
</dbReference>
<feature type="compositionally biased region" description="Polar residues" evidence="1">
    <location>
        <begin position="1"/>
        <end position="13"/>
    </location>
</feature>
<gene>
    <name evidence="3" type="ORF">BamIOP4010DRAFT_2220</name>
</gene>
<dbReference type="AlphaFoldDB" id="B1FDW1"/>
<dbReference type="EMBL" id="ABLC01000042">
    <property type="protein sequence ID" value="EDT04251.1"/>
    <property type="molecule type" value="Genomic_DNA"/>
</dbReference>
<evidence type="ECO:0000259" key="2">
    <source>
        <dbReference type="Pfam" id="PF18932"/>
    </source>
</evidence>
<dbReference type="PATRIC" id="fig|396596.7.peg.5563"/>
<accession>B1FDW1</accession>
<feature type="region of interest" description="Disordered" evidence="1">
    <location>
        <begin position="1"/>
        <end position="27"/>
    </location>
</feature>
<organism evidence="3 4">
    <name type="scientific">Burkholderia ambifaria IOP40-10</name>
    <dbReference type="NCBI Taxonomy" id="396596"/>
    <lineage>
        <taxon>Bacteria</taxon>
        <taxon>Pseudomonadati</taxon>
        <taxon>Pseudomonadota</taxon>
        <taxon>Betaproteobacteria</taxon>
        <taxon>Burkholderiales</taxon>
        <taxon>Burkholderiaceae</taxon>
        <taxon>Burkholderia</taxon>
        <taxon>Burkholderia cepacia complex</taxon>
    </lineage>
</organism>
<comment type="caution">
    <text evidence="3">The sequence shown here is derived from an EMBL/GenBank/DDBJ whole genome shotgun (WGS) entry which is preliminary data.</text>
</comment>
<feature type="domain" description="DUF5681" evidence="2">
    <location>
        <begin position="3"/>
        <end position="62"/>
    </location>
</feature>
<evidence type="ECO:0000313" key="3">
    <source>
        <dbReference type="EMBL" id="EDT04251.1"/>
    </source>
</evidence>
<sequence>MSNGQFKKGQSGNPAGKPKGARDKRTELRELLQPHAADLVKKAVELAKAGDTTALRICIDRCIPVVKAKDAPVDLPELTGTPAEQGEAVMRAMALGQITPDEANAVMQVITARVRIIEADELEKRIAALEGKSDGNRQSQSTH</sequence>